<dbReference type="OrthoDB" id="537444at2759"/>
<dbReference type="GO" id="GO:0005739">
    <property type="term" value="C:mitochondrion"/>
    <property type="evidence" value="ECO:0007669"/>
    <property type="project" value="UniProtKB-SubCell"/>
</dbReference>
<keyword evidence="4" id="KW-0809">Transit peptide</keyword>
<feature type="domain" description="Peripheral subunit-binding (PSBD)" evidence="8">
    <location>
        <begin position="208"/>
        <end position="245"/>
    </location>
</feature>
<keyword evidence="2 6" id="KW-0808">Transferase</keyword>
<comment type="catalytic activity">
    <reaction evidence="6">
        <text>N(6)-[(R)-dihydrolipoyl]-L-lysyl-[protein] + acetyl-CoA = N(6)-[(R)-S(8)-acetyldihydrolipoyl]-L-lysyl-[protein] + CoA</text>
        <dbReference type="Rhea" id="RHEA:17017"/>
        <dbReference type="Rhea" id="RHEA-COMP:10475"/>
        <dbReference type="Rhea" id="RHEA-COMP:10478"/>
        <dbReference type="ChEBI" id="CHEBI:57287"/>
        <dbReference type="ChEBI" id="CHEBI:57288"/>
        <dbReference type="ChEBI" id="CHEBI:83100"/>
        <dbReference type="ChEBI" id="CHEBI:83111"/>
        <dbReference type="EC" id="2.3.1.12"/>
    </reaction>
</comment>
<dbReference type="Gene3D" id="3.30.559.10">
    <property type="entry name" value="Chloramphenicol acetyltransferase-like domain"/>
    <property type="match status" value="1"/>
</dbReference>
<dbReference type="SUPFAM" id="SSF52777">
    <property type="entry name" value="CoA-dependent acyltransferases"/>
    <property type="match status" value="1"/>
</dbReference>
<proteinExistence type="inferred from homology"/>
<dbReference type="PROSITE" id="PS51826">
    <property type="entry name" value="PSBD"/>
    <property type="match status" value="1"/>
</dbReference>
<dbReference type="Pfam" id="PF02817">
    <property type="entry name" value="E3_binding"/>
    <property type="match status" value="1"/>
</dbReference>
<protein>
    <recommendedName>
        <fullName evidence="6">Acetyltransferase component of pyruvate dehydrogenase complex</fullName>
        <ecNumber evidence="6">2.3.1.12</ecNumber>
    </recommendedName>
</protein>
<evidence type="ECO:0000256" key="4">
    <source>
        <dbReference type="ARBA" id="ARBA00022946"/>
    </source>
</evidence>
<dbReference type="NCBIfam" id="TIGR01349">
    <property type="entry name" value="PDHac_trf_mito"/>
    <property type="match status" value="1"/>
</dbReference>
<dbReference type="GO" id="GO:0004742">
    <property type="term" value="F:dihydrolipoyllysine-residue acetyltransferase activity"/>
    <property type="evidence" value="ECO:0007669"/>
    <property type="project" value="UniProtKB-UniRule"/>
</dbReference>
<dbReference type="GO" id="GO:0045254">
    <property type="term" value="C:pyruvate dehydrogenase complex"/>
    <property type="evidence" value="ECO:0007669"/>
    <property type="project" value="UniProtKB-UniRule"/>
</dbReference>
<dbReference type="STRING" id="61424.A0A2T9Z4C1"/>
<dbReference type="PROSITE" id="PS50968">
    <property type="entry name" value="BIOTINYL_LIPOYL"/>
    <property type="match status" value="1"/>
</dbReference>
<dbReference type="PANTHER" id="PTHR23151">
    <property type="entry name" value="DIHYDROLIPOAMIDE ACETYL/SUCCINYL-TRANSFERASE-RELATED"/>
    <property type="match status" value="1"/>
</dbReference>
<organism evidence="9 10">
    <name type="scientific">Furculomyces boomerangus</name>
    <dbReference type="NCBI Taxonomy" id="61424"/>
    <lineage>
        <taxon>Eukaryota</taxon>
        <taxon>Fungi</taxon>
        <taxon>Fungi incertae sedis</taxon>
        <taxon>Zoopagomycota</taxon>
        <taxon>Kickxellomycotina</taxon>
        <taxon>Harpellomycetes</taxon>
        <taxon>Harpellales</taxon>
        <taxon>Harpellaceae</taxon>
        <taxon>Furculomyces</taxon>
    </lineage>
</organism>
<evidence type="ECO:0000256" key="5">
    <source>
        <dbReference type="ARBA" id="ARBA00023315"/>
    </source>
</evidence>
<dbReference type="Gene3D" id="4.10.320.10">
    <property type="entry name" value="E3-binding domain"/>
    <property type="match status" value="1"/>
</dbReference>
<dbReference type="FunFam" id="3.30.559.10:FF:000003">
    <property type="entry name" value="Acetyltransferase component of pyruvate dehydrogenase complex"/>
    <property type="match status" value="1"/>
</dbReference>
<feature type="domain" description="Lipoyl-binding" evidence="7">
    <location>
        <begin position="71"/>
        <end position="147"/>
    </location>
</feature>
<comment type="cofactor">
    <cofactor evidence="6">
        <name>(R)-lipoate</name>
        <dbReference type="ChEBI" id="CHEBI:83088"/>
    </cofactor>
    <text evidence="6">Binds 1 lipoyl cofactor covalently.</text>
</comment>
<dbReference type="SUPFAM" id="SSF51230">
    <property type="entry name" value="Single hybrid motif"/>
    <property type="match status" value="1"/>
</dbReference>
<dbReference type="InterPro" id="IPR001078">
    <property type="entry name" value="2-oxoacid_DH_actylTfrase"/>
</dbReference>
<accession>A0A2T9Z4C1</accession>
<dbReference type="AlphaFoldDB" id="A0A2T9Z4C1"/>
<evidence type="ECO:0000256" key="3">
    <source>
        <dbReference type="ARBA" id="ARBA00022823"/>
    </source>
</evidence>
<dbReference type="CDD" id="cd06849">
    <property type="entry name" value="lipoyl_domain"/>
    <property type="match status" value="1"/>
</dbReference>
<dbReference type="Pfam" id="PF00198">
    <property type="entry name" value="2-oxoacid_dh"/>
    <property type="match status" value="1"/>
</dbReference>
<dbReference type="GO" id="GO:0006086">
    <property type="term" value="P:pyruvate decarboxylation to acetyl-CoA"/>
    <property type="evidence" value="ECO:0007669"/>
    <property type="project" value="InterPro"/>
</dbReference>
<dbReference type="EMBL" id="MBFT01000035">
    <property type="protein sequence ID" value="PVU99448.1"/>
    <property type="molecule type" value="Genomic_DNA"/>
</dbReference>
<dbReference type="InterPro" id="IPR036625">
    <property type="entry name" value="E3-bd_dom_sf"/>
</dbReference>
<dbReference type="PANTHER" id="PTHR23151:SF90">
    <property type="entry name" value="DIHYDROLIPOYLLYSINE-RESIDUE ACETYLTRANSFERASE COMPONENT OF PYRUVATE DEHYDROGENASE COMPLEX, MITOCHONDRIAL-RELATED"/>
    <property type="match status" value="1"/>
</dbReference>
<dbReference type="FunFam" id="2.40.50.100:FF:000010">
    <property type="entry name" value="Acetyltransferase component of pyruvate dehydrogenase complex"/>
    <property type="match status" value="1"/>
</dbReference>
<evidence type="ECO:0000313" key="9">
    <source>
        <dbReference type="EMBL" id="PVU99448.1"/>
    </source>
</evidence>
<keyword evidence="5 6" id="KW-0012">Acyltransferase</keyword>
<keyword evidence="3 6" id="KW-0450">Lipoyl</keyword>
<evidence type="ECO:0000256" key="6">
    <source>
        <dbReference type="RuleBase" id="RU361137"/>
    </source>
</evidence>
<comment type="subcellular location">
    <subcellularLocation>
        <location evidence="6">Mitochondrion</location>
    </subcellularLocation>
</comment>
<keyword evidence="10" id="KW-1185">Reference proteome</keyword>
<dbReference type="InterPro" id="IPR003016">
    <property type="entry name" value="2-oxoA_DH_lipoyl-BS"/>
</dbReference>
<comment type="function">
    <text evidence="6">The pyruvate dehydrogenase complex catalyzes the overall conversion of pyruvate to acetyl-CoA and CO(2).</text>
</comment>
<dbReference type="PROSITE" id="PS00189">
    <property type="entry name" value="LIPOYL"/>
    <property type="match status" value="1"/>
</dbReference>
<dbReference type="Pfam" id="PF00364">
    <property type="entry name" value="Biotin_lipoyl"/>
    <property type="match status" value="1"/>
</dbReference>
<dbReference type="InterPro" id="IPR000089">
    <property type="entry name" value="Biotin_lipoyl"/>
</dbReference>
<dbReference type="EC" id="2.3.1.12" evidence="6"/>
<dbReference type="InterPro" id="IPR023213">
    <property type="entry name" value="CAT-like_dom_sf"/>
</dbReference>
<name>A0A2T9Z4C1_9FUNG</name>
<dbReference type="Gene3D" id="2.40.50.100">
    <property type="match status" value="1"/>
</dbReference>
<sequence>MISARVAIQRSILRTALPSLPGLTTLPQKVCVRSKSTFINNGKFVAPIAQRKVSNQIIFRRSYSSKEYPDHTIVDMPALSPTMESGNVGVWKKSVGDKLEPGDVLVEIETDKAQMDFEYQDYGYLAKILVDSGSKDVPIEKPIAIVVDEESKIAAFADYTASERGSAPVAQPATPEPAPAELSRTEQLEIQSMETGSFQAQNTGDRIIASPLAKTIAKENNISLSGVKGTGPSGRVVKVDVLEQLEKLKAEKSAAVTAAVSEPVVQKKTEVETQAVSQEAALGYNDIELTNMRKVIASRLTESKTTIPHYTLNTEVKVDSMMKIRAALNETSEGKYKLTLNDFIVKAAALALKAVPAVNSSWQGTFIRQYHHADIAIATSTPAGLITPVVRTCDAKGLQTISSEVKELSNRAKANKLLPHEYQGGSFTISNLGMFGISSFTAIINPPHSAILSVGGVQPKMVPDESNEKGFSVVSSMNFTLNADHRVIDGATGAVFLNAFKSYIENPLTMLL</sequence>
<dbReference type="SUPFAM" id="SSF47005">
    <property type="entry name" value="Peripheral subunit-binding domain of 2-oxo acid dehydrogenase complex"/>
    <property type="match status" value="1"/>
</dbReference>
<dbReference type="InterPro" id="IPR011053">
    <property type="entry name" value="Single_hybrid_motif"/>
</dbReference>
<comment type="similarity">
    <text evidence="1 6">Belongs to the 2-oxoacid dehydrogenase family.</text>
</comment>
<comment type="caution">
    <text evidence="9">The sequence shown here is derived from an EMBL/GenBank/DDBJ whole genome shotgun (WGS) entry which is preliminary data.</text>
</comment>
<dbReference type="InterPro" id="IPR004167">
    <property type="entry name" value="PSBD"/>
</dbReference>
<evidence type="ECO:0000256" key="2">
    <source>
        <dbReference type="ARBA" id="ARBA00022679"/>
    </source>
</evidence>
<reference evidence="9 10" key="1">
    <citation type="journal article" date="2018" name="MBio">
        <title>Comparative Genomics Reveals the Core Gene Toolbox for the Fungus-Insect Symbiosis.</title>
        <authorList>
            <person name="Wang Y."/>
            <person name="Stata M."/>
            <person name="Wang W."/>
            <person name="Stajich J.E."/>
            <person name="White M.M."/>
            <person name="Moncalvo J.M."/>
        </authorList>
    </citation>
    <scope>NUCLEOTIDE SEQUENCE [LARGE SCALE GENOMIC DNA]</scope>
    <source>
        <strain evidence="9 10">AUS-77-4</strain>
    </source>
</reference>
<dbReference type="Proteomes" id="UP000245699">
    <property type="component" value="Unassembled WGS sequence"/>
</dbReference>
<evidence type="ECO:0000256" key="1">
    <source>
        <dbReference type="ARBA" id="ARBA00007317"/>
    </source>
</evidence>
<evidence type="ECO:0000313" key="10">
    <source>
        <dbReference type="Proteomes" id="UP000245699"/>
    </source>
</evidence>
<gene>
    <name evidence="9" type="ORF">BB559_000685</name>
</gene>
<dbReference type="InterPro" id="IPR045257">
    <property type="entry name" value="E2/Pdx1"/>
</dbReference>
<dbReference type="InterPro" id="IPR006257">
    <property type="entry name" value="LAT1"/>
</dbReference>
<evidence type="ECO:0000259" key="7">
    <source>
        <dbReference type="PROSITE" id="PS50968"/>
    </source>
</evidence>
<evidence type="ECO:0000259" key="8">
    <source>
        <dbReference type="PROSITE" id="PS51826"/>
    </source>
</evidence>